<gene>
    <name evidence="1" type="ORF">EFL95_16135</name>
</gene>
<dbReference type="Proteomes" id="UP000277094">
    <property type="component" value="Unassembled WGS sequence"/>
</dbReference>
<evidence type="ECO:0000313" key="1">
    <source>
        <dbReference type="EMBL" id="RNL77544.1"/>
    </source>
</evidence>
<proteinExistence type="predicted"/>
<dbReference type="EMBL" id="RJSG01000003">
    <property type="protein sequence ID" value="RNL77544.1"/>
    <property type="molecule type" value="Genomic_DNA"/>
</dbReference>
<name>A0A3N0DPI1_9ACTN</name>
<accession>A0A3N0DPI1</accession>
<sequence>MTTYITRQMTTARIDDLRAQADRRRTARACRGERSLFSRLVRGATSARPASENAEWWGAAATATGRGLPA</sequence>
<organism evidence="1 2">
    <name type="scientific">Nocardioides marmorisolisilvae</name>
    <dbReference type="NCBI Taxonomy" id="1542737"/>
    <lineage>
        <taxon>Bacteria</taxon>
        <taxon>Bacillati</taxon>
        <taxon>Actinomycetota</taxon>
        <taxon>Actinomycetes</taxon>
        <taxon>Propionibacteriales</taxon>
        <taxon>Nocardioidaceae</taxon>
        <taxon>Nocardioides</taxon>
    </lineage>
</organism>
<evidence type="ECO:0000313" key="2">
    <source>
        <dbReference type="Proteomes" id="UP000277094"/>
    </source>
</evidence>
<protein>
    <submittedName>
        <fullName evidence="1">Uncharacterized protein</fullName>
    </submittedName>
</protein>
<dbReference type="RefSeq" id="WP_123235130.1">
    <property type="nucleotide sequence ID" value="NZ_RJSG01000003.1"/>
</dbReference>
<dbReference type="AlphaFoldDB" id="A0A3N0DPI1"/>
<reference evidence="1 2" key="1">
    <citation type="submission" date="2018-11" db="EMBL/GenBank/DDBJ databases">
        <authorList>
            <person name="Li F."/>
        </authorList>
    </citation>
    <scope>NUCLEOTIDE SEQUENCE [LARGE SCALE GENOMIC DNA]</scope>
    <source>
        <strain evidence="1 2">KIS18-7</strain>
    </source>
</reference>
<comment type="caution">
    <text evidence="1">The sequence shown here is derived from an EMBL/GenBank/DDBJ whole genome shotgun (WGS) entry which is preliminary data.</text>
</comment>
<keyword evidence="2" id="KW-1185">Reference proteome</keyword>